<dbReference type="EMBL" id="UEGW01000001">
    <property type="protein sequence ID" value="SRX93607.1"/>
    <property type="molecule type" value="Genomic_DNA"/>
</dbReference>
<feature type="domain" description="Bro-N" evidence="2">
    <location>
        <begin position="77"/>
        <end position="178"/>
    </location>
</feature>
<evidence type="ECO:0000259" key="2">
    <source>
        <dbReference type="PROSITE" id="PS51750"/>
    </source>
</evidence>
<gene>
    <name evidence="3" type="ORF">MSP7336_01846</name>
</gene>
<feature type="compositionally biased region" description="Basic and acidic residues" evidence="1">
    <location>
        <begin position="27"/>
        <end position="38"/>
    </location>
</feature>
<dbReference type="Pfam" id="PF02498">
    <property type="entry name" value="Bro-N"/>
    <property type="match status" value="1"/>
</dbReference>
<dbReference type="GO" id="GO:0003677">
    <property type="term" value="F:DNA binding"/>
    <property type="evidence" value="ECO:0007669"/>
    <property type="project" value="InterPro"/>
</dbReference>
<evidence type="ECO:0000313" key="4">
    <source>
        <dbReference type="Proteomes" id="UP000252015"/>
    </source>
</evidence>
<keyword evidence="4" id="KW-1185">Reference proteome</keyword>
<evidence type="ECO:0000313" key="3">
    <source>
        <dbReference type="EMBL" id="SRX93607.1"/>
    </source>
</evidence>
<dbReference type="Pfam" id="PF03374">
    <property type="entry name" value="ANT"/>
    <property type="match status" value="1"/>
</dbReference>
<dbReference type="RefSeq" id="WP_113963580.1">
    <property type="nucleotide sequence ID" value="NZ_UEGW01000001.1"/>
</dbReference>
<dbReference type="PANTHER" id="PTHR36180:SF2">
    <property type="entry name" value="BRO FAMILY PROTEIN"/>
    <property type="match status" value="1"/>
</dbReference>
<dbReference type="PROSITE" id="PS51750">
    <property type="entry name" value="BRO_N"/>
    <property type="match status" value="1"/>
</dbReference>
<dbReference type="InterPro" id="IPR005039">
    <property type="entry name" value="Ant_C"/>
</dbReference>
<accession>A0A375YXM5</accession>
<dbReference type="PANTHER" id="PTHR36180">
    <property type="entry name" value="DNA-BINDING PROTEIN-RELATED-RELATED"/>
    <property type="match status" value="1"/>
</dbReference>
<dbReference type="SMART" id="SM01040">
    <property type="entry name" value="Bro-N"/>
    <property type="match status" value="1"/>
</dbReference>
<organism evidence="3 4">
    <name type="scientific">Mycobacterium shimoidei</name>
    <dbReference type="NCBI Taxonomy" id="29313"/>
    <lineage>
        <taxon>Bacteria</taxon>
        <taxon>Bacillati</taxon>
        <taxon>Actinomycetota</taxon>
        <taxon>Actinomycetes</taxon>
        <taxon>Mycobacteriales</taxon>
        <taxon>Mycobacteriaceae</taxon>
        <taxon>Mycobacterium</taxon>
    </lineage>
</organism>
<dbReference type="AlphaFoldDB" id="A0A375YXM5"/>
<evidence type="ECO:0000256" key="1">
    <source>
        <dbReference type="SAM" id="MobiDB-lite"/>
    </source>
</evidence>
<protein>
    <submittedName>
        <fullName evidence="3">Prophage antirepressor [Alicyclobacillus acidocaldarius subsp. acidocaldarius Tc-4-1]</fullName>
    </submittedName>
</protein>
<dbReference type="InterPro" id="IPR003497">
    <property type="entry name" value="BRO_N_domain"/>
</dbReference>
<sequence length="331" mass="37411">MSATAAPAISCPTPDKKQYRSQAEANRAQRERYARRGDHKERLYPYECPSGEHWHLTHHTPEKQQRVFDQTTREPGLHAIANTFEGFDVRHVMTDEPLWIGRDVCEAVGISKYRDALAQLDGDERVSVVVDTPGGPQRMSAVTEAGLWSLLLISRSPKVRPFKRWLTHEVLPGIRKTGRYDSSIALPDRKTLAQWVVEAETRAEVAEAKVAELEPKAQFYDELMESDGTYSMLAASKILGWGRNVMMRELRRMGVLQGNRLPYQRYAHHFKVVPGTYVHPKTGEQIPTATTFVRPSGLEFLRKKLSGRNGAYLFDRAAVEALAAQRNEASA</sequence>
<proteinExistence type="predicted"/>
<reference evidence="3 4" key="1">
    <citation type="submission" date="2018-05" db="EMBL/GenBank/DDBJ databases">
        <authorList>
            <consortium name="IHU Genomes"/>
        </authorList>
    </citation>
    <scope>NUCLEOTIDE SEQUENCE [LARGE SCALE GENOMIC DNA]</scope>
    <source>
        <strain evidence="3 4">P7336</strain>
    </source>
</reference>
<dbReference type="Proteomes" id="UP000252015">
    <property type="component" value="Unassembled WGS sequence"/>
</dbReference>
<name>A0A375YXM5_MYCSH</name>
<feature type="region of interest" description="Disordered" evidence="1">
    <location>
        <begin position="1"/>
        <end position="38"/>
    </location>
</feature>